<name>A0ABR2V9E9_9PEZI</name>
<dbReference type="PANTHER" id="PTHR21008">
    <property type="entry name" value="S-ADENOSYLMETHIONINE SENSOR UPSTREAM OF MTORC1-RELATED"/>
    <property type="match status" value="1"/>
</dbReference>
<feature type="region of interest" description="Disordered" evidence="5">
    <location>
        <begin position="1"/>
        <end position="26"/>
    </location>
</feature>
<keyword evidence="4" id="KW-0539">Nucleus</keyword>
<sequence>MAVKKKKTSKNLAHGRPPTLQKPKSISRQATKALINAHHVLEKRKVQAVAKGDTAQQAAIDKEISALGGIEKYQQASLQGQRNDRGGDSSRVLMEWLKPALPALRDMTANPLRMLEVGALSTTNECSKSRLFAMERIDLNSQGEGILQQDFMARPLPTDDSGRFDIISLSLVLNFVPDAQGRGNMLLRTLEFLRLPGTHGSELGNFFPSLFLVLPAPCVTNSRYMDESRLEAIMTSLGYTKTKSKLTQKLVYYLWARTNAMAPKLEFSKTQIRTGGSRNNFAIILQGSTA</sequence>
<accession>A0ABR2V9E9</accession>
<evidence type="ECO:0000256" key="5">
    <source>
        <dbReference type="SAM" id="MobiDB-lite"/>
    </source>
</evidence>
<keyword evidence="1 4" id="KW-0489">Methyltransferase</keyword>
<evidence type="ECO:0000256" key="2">
    <source>
        <dbReference type="ARBA" id="ARBA00022679"/>
    </source>
</evidence>
<keyword evidence="2 4" id="KW-0808">Transferase</keyword>
<evidence type="ECO:0000256" key="1">
    <source>
        <dbReference type="ARBA" id="ARBA00022603"/>
    </source>
</evidence>
<dbReference type="PANTHER" id="PTHR21008:SF1">
    <property type="entry name" value="25S RRNA (ADENINE(2142)-N(1))-METHYLTRANSFERASE"/>
    <property type="match status" value="1"/>
</dbReference>
<comment type="similarity">
    <text evidence="4">Belongs to the BMT2 family.</text>
</comment>
<evidence type="ECO:0000256" key="4">
    <source>
        <dbReference type="HAMAP-Rule" id="MF_03044"/>
    </source>
</evidence>
<protein>
    <recommendedName>
        <fullName evidence="4">25S rRNA adenine-N(1) methyltransferase</fullName>
        <ecNumber evidence="4">2.1.1.-</ecNumber>
    </recommendedName>
</protein>
<evidence type="ECO:0000256" key="3">
    <source>
        <dbReference type="ARBA" id="ARBA00022691"/>
    </source>
</evidence>
<feature type="binding site" evidence="4">
    <location>
        <position position="118"/>
    </location>
    <ligand>
        <name>S-adenosyl-L-methionine</name>
        <dbReference type="ChEBI" id="CHEBI:59789"/>
    </ligand>
</feature>
<keyword evidence="7" id="KW-1185">Reference proteome</keyword>
<dbReference type="EC" id="2.1.1.-" evidence="4"/>
<comment type="function">
    <text evidence="4">S-adenosyl-L-methionine-dependent methyltransferase that specifically methylates the N(1) position of an adenine present in helix 65 in 25S rRNA.</text>
</comment>
<dbReference type="GO" id="GO:0032259">
    <property type="term" value="P:methylation"/>
    <property type="evidence" value="ECO:0007669"/>
    <property type="project" value="UniProtKB-KW"/>
</dbReference>
<evidence type="ECO:0000313" key="7">
    <source>
        <dbReference type="Proteomes" id="UP001408356"/>
    </source>
</evidence>
<gene>
    <name evidence="6" type="ORF">SUNI508_03973</name>
</gene>
<dbReference type="GO" id="GO:0008168">
    <property type="term" value="F:methyltransferase activity"/>
    <property type="evidence" value="ECO:0007669"/>
    <property type="project" value="UniProtKB-KW"/>
</dbReference>
<proteinExistence type="inferred from homology"/>
<dbReference type="Proteomes" id="UP001408356">
    <property type="component" value="Unassembled WGS sequence"/>
</dbReference>
<comment type="caution">
    <text evidence="6">The sequence shown here is derived from an EMBL/GenBank/DDBJ whole genome shotgun (WGS) entry which is preliminary data.</text>
</comment>
<keyword evidence="3 4" id="KW-0949">S-adenosyl-L-methionine</keyword>
<dbReference type="Pfam" id="PF11968">
    <property type="entry name" value="Bmt2"/>
    <property type="match status" value="1"/>
</dbReference>
<organism evidence="6 7">
    <name type="scientific">Seiridium unicorne</name>
    <dbReference type="NCBI Taxonomy" id="138068"/>
    <lineage>
        <taxon>Eukaryota</taxon>
        <taxon>Fungi</taxon>
        <taxon>Dikarya</taxon>
        <taxon>Ascomycota</taxon>
        <taxon>Pezizomycotina</taxon>
        <taxon>Sordariomycetes</taxon>
        <taxon>Xylariomycetidae</taxon>
        <taxon>Amphisphaeriales</taxon>
        <taxon>Sporocadaceae</taxon>
        <taxon>Seiridium</taxon>
    </lineage>
</organism>
<feature type="binding site" evidence="4">
    <location>
        <position position="138"/>
    </location>
    <ligand>
        <name>S-adenosyl-L-methionine</name>
        <dbReference type="ChEBI" id="CHEBI:59789"/>
    </ligand>
</feature>
<evidence type="ECO:0000313" key="6">
    <source>
        <dbReference type="EMBL" id="KAK9423492.1"/>
    </source>
</evidence>
<reference evidence="6 7" key="1">
    <citation type="journal article" date="2024" name="J. Plant Pathol.">
        <title>Sequence and assembly of the genome of Seiridium unicorne, isolate CBS 538.82, causal agent of cypress canker disease.</title>
        <authorList>
            <person name="Scali E."/>
            <person name="Rocca G.D."/>
            <person name="Danti R."/>
            <person name="Garbelotto M."/>
            <person name="Barberini S."/>
            <person name="Baroncelli R."/>
            <person name="Emiliani G."/>
        </authorList>
    </citation>
    <scope>NUCLEOTIDE SEQUENCE [LARGE SCALE GENOMIC DNA]</scope>
    <source>
        <strain evidence="6 7">BM-138-508</strain>
    </source>
</reference>
<dbReference type="InterPro" id="IPR021867">
    <property type="entry name" value="Bmt2/SAMTOR"/>
</dbReference>
<comment type="subcellular location">
    <subcellularLocation>
        <location evidence="4">Nucleus</location>
        <location evidence="4">Nucleolus</location>
    </subcellularLocation>
</comment>
<dbReference type="EMBL" id="JARVKF010000068">
    <property type="protein sequence ID" value="KAK9423492.1"/>
    <property type="molecule type" value="Genomic_DNA"/>
</dbReference>
<dbReference type="HAMAP" id="MF_03044">
    <property type="entry name" value="BMT2"/>
    <property type="match status" value="1"/>
</dbReference>